<name>A0A5Q0TIV2_9VIBR</name>
<dbReference type="EMBL" id="CP045700">
    <property type="protein sequence ID" value="QGA66864.1"/>
    <property type="molecule type" value="Genomic_DNA"/>
</dbReference>
<sequence length="276" mass="29954">MTKTSILITGCSTGIGRYCAEQLHQAGFLVIASCRKQQDVNELKALGLECVQLDVTDVESVQAGLTQTLQLTGGRLDVLFNNAGYGQGGAVEDLPTDALRAQFETNLFGLHELTRAVIPVMLKQGHGKIVQNSSVLGLVAMKYRGAYVASKFALEGYSDALRLELMDTNIAVSLIEPGPIVSQFRANSLQAVQTNIDVEGSRHHQGYQKTVARLASAEAPTGFTLGPEAVLKPLQKILASQRPKARYYVTKPSYIFGYLRRILSAKMLDKIVARGN</sequence>
<dbReference type="InterPro" id="IPR002347">
    <property type="entry name" value="SDR_fam"/>
</dbReference>
<evidence type="ECO:0000313" key="5">
    <source>
        <dbReference type="Proteomes" id="UP000348942"/>
    </source>
</evidence>
<reference evidence="4 5" key="1">
    <citation type="submission" date="2019-10" db="EMBL/GenBank/DDBJ databases">
        <title>Vibrio sp. nov., isolated from Coralline algae surface.</title>
        <authorList>
            <person name="Geng Y."/>
            <person name="Zhang X."/>
        </authorList>
    </citation>
    <scope>NUCLEOTIDE SEQUENCE [LARGE SCALE GENOMIC DNA]</scope>
    <source>
        <strain evidence="4 5">SM1977</strain>
    </source>
</reference>
<keyword evidence="2" id="KW-0560">Oxidoreductase</keyword>
<dbReference type="PROSITE" id="PS00061">
    <property type="entry name" value="ADH_SHORT"/>
    <property type="match status" value="1"/>
</dbReference>
<dbReference type="Proteomes" id="UP000348942">
    <property type="component" value="Chromosome 2"/>
</dbReference>
<dbReference type="PRINTS" id="PR00081">
    <property type="entry name" value="GDHRDH"/>
</dbReference>
<dbReference type="PROSITE" id="PS51257">
    <property type="entry name" value="PROKAR_LIPOPROTEIN"/>
    <property type="match status" value="1"/>
</dbReference>
<protein>
    <submittedName>
        <fullName evidence="4">SDR family oxidoreductase</fullName>
    </submittedName>
</protein>
<dbReference type="RefSeq" id="WP_153448953.1">
    <property type="nucleotide sequence ID" value="NZ_CP045700.1"/>
</dbReference>
<dbReference type="CDD" id="cd05374">
    <property type="entry name" value="17beta-HSD-like_SDR_c"/>
    <property type="match status" value="1"/>
</dbReference>
<dbReference type="SUPFAM" id="SSF51735">
    <property type="entry name" value="NAD(P)-binding Rossmann-fold domains"/>
    <property type="match status" value="1"/>
</dbReference>
<gene>
    <name evidence="4" type="ORF">GFB47_15915</name>
</gene>
<comment type="similarity">
    <text evidence="1 3">Belongs to the short-chain dehydrogenases/reductases (SDR) family.</text>
</comment>
<evidence type="ECO:0000313" key="4">
    <source>
        <dbReference type="EMBL" id="QGA66864.1"/>
    </source>
</evidence>
<dbReference type="InterPro" id="IPR020904">
    <property type="entry name" value="Sc_DH/Rdtase_CS"/>
</dbReference>
<accession>A0A5Q0TIV2</accession>
<dbReference type="PANTHER" id="PTHR44169:SF6">
    <property type="entry name" value="NADPH-DEPENDENT 1-ACYLDIHYDROXYACETONE PHOSPHATE REDUCTASE"/>
    <property type="match status" value="1"/>
</dbReference>
<dbReference type="PRINTS" id="PR00080">
    <property type="entry name" value="SDRFAMILY"/>
</dbReference>
<evidence type="ECO:0000256" key="1">
    <source>
        <dbReference type="ARBA" id="ARBA00006484"/>
    </source>
</evidence>
<dbReference type="GO" id="GO:0016491">
    <property type="term" value="F:oxidoreductase activity"/>
    <property type="evidence" value="ECO:0007669"/>
    <property type="project" value="UniProtKB-KW"/>
</dbReference>
<evidence type="ECO:0000256" key="3">
    <source>
        <dbReference type="RuleBase" id="RU000363"/>
    </source>
</evidence>
<evidence type="ECO:0000256" key="2">
    <source>
        <dbReference type="ARBA" id="ARBA00023002"/>
    </source>
</evidence>
<dbReference type="NCBIfam" id="NF004649">
    <property type="entry name" value="PRK05993.1"/>
    <property type="match status" value="1"/>
</dbReference>
<dbReference type="PANTHER" id="PTHR44169">
    <property type="entry name" value="NADPH-DEPENDENT 1-ACYLDIHYDROXYACETONE PHOSPHATE REDUCTASE"/>
    <property type="match status" value="1"/>
</dbReference>
<dbReference type="InterPro" id="IPR036291">
    <property type="entry name" value="NAD(P)-bd_dom_sf"/>
</dbReference>
<keyword evidence="5" id="KW-1185">Reference proteome</keyword>
<dbReference type="AlphaFoldDB" id="A0A5Q0TIV2"/>
<dbReference type="Gene3D" id="3.40.50.720">
    <property type="entry name" value="NAD(P)-binding Rossmann-like Domain"/>
    <property type="match status" value="1"/>
</dbReference>
<proteinExistence type="inferred from homology"/>
<organism evidence="4 5">
    <name type="scientific">Vibrio algicola</name>
    <dbReference type="NCBI Taxonomy" id="2662262"/>
    <lineage>
        <taxon>Bacteria</taxon>
        <taxon>Pseudomonadati</taxon>
        <taxon>Pseudomonadota</taxon>
        <taxon>Gammaproteobacteria</taxon>
        <taxon>Vibrionales</taxon>
        <taxon>Vibrionaceae</taxon>
        <taxon>Vibrio</taxon>
    </lineage>
</organism>
<dbReference type="Pfam" id="PF00106">
    <property type="entry name" value="adh_short"/>
    <property type="match status" value="1"/>
</dbReference>